<name>A0A2S2Q820_9HEMI</name>
<organism evidence="2">
    <name type="scientific">Sipha flava</name>
    <name type="common">yellow sugarcane aphid</name>
    <dbReference type="NCBI Taxonomy" id="143950"/>
    <lineage>
        <taxon>Eukaryota</taxon>
        <taxon>Metazoa</taxon>
        <taxon>Ecdysozoa</taxon>
        <taxon>Arthropoda</taxon>
        <taxon>Hexapoda</taxon>
        <taxon>Insecta</taxon>
        <taxon>Pterygota</taxon>
        <taxon>Neoptera</taxon>
        <taxon>Paraneoptera</taxon>
        <taxon>Hemiptera</taxon>
        <taxon>Sternorrhyncha</taxon>
        <taxon>Aphidomorpha</taxon>
        <taxon>Aphidoidea</taxon>
        <taxon>Aphididae</taxon>
        <taxon>Sipha</taxon>
    </lineage>
</organism>
<protein>
    <submittedName>
        <fullName evidence="2">Uncharacterized protein</fullName>
    </submittedName>
</protein>
<feature type="region of interest" description="Disordered" evidence="1">
    <location>
        <begin position="36"/>
        <end position="79"/>
    </location>
</feature>
<evidence type="ECO:0000313" key="2">
    <source>
        <dbReference type="EMBL" id="MBY73864.1"/>
    </source>
</evidence>
<accession>A0A2S2Q820</accession>
<gene>
    <name evidence="2" type="ORF">g.52613</name>
</gene>
<evidence type="ECO:0000256" key="1">
    <source>
        <dbReference type="SAM" id="MobiDB-lite"/>
    </source>
</evidence>
<sequence length="126" mass="13530">MRGTFDVAADTDGAPRGYYPPPRHRVTYRSAVTRLRSAADQVPPPRNTAPLLSRRSRRACSGARARARTRSSGGSGGGARRELLVTSLALAGPPPPIARNIYTYTPVLQFIISSSLIVNNARNALC</sequence>
<feature type="region of interest" description="Disordered" evidence="1">
    <location>
        <begin position="1"/>
        <end position="24"/>
    </location>
</feature>
<dbReference type="AlphaFoldDB" id="A0A2S2Q820"/>
<reference evidence="2" key="1">
    <citation type="submission" date="2018-04" db="EMBL/GenBank/DDBJ databases">
        <title>Transcriptome assembly of Sipha flava.</title>
        <authorList>
            <person name="Scully E.D."/>
            <person name="Geib S.M."/>
            <person name="Palmer N.A."/>
            <person name="Koch K."/>
            <person name="Bradshaw J."/>
            <person name="Heng-Moss T."/>
            <person name="Sarath G."/>
        </authorList>
    </citation>
    <scope>NUCLEOTIDE SEQUENCE</scope>
</reference>
<proteinExistence type="predicted"/>
<dbReference type="EMBL" id="GGMS01004661">
    <property type="protein sequence ID" value="MBY73864.1"/>
    <property type="molecule type" value="Transcribed_RNA"/>
</dbReference>